<proteinExistence type="predicted"/>
<name>A0A8C3GXE1_CORMO</name>
<protein>
    <submittedName>
        <fullName evidence="1">Uncharacterized protein</fullName>
    </submittedName>
</protein>
<dbReference type="Pfam" id="PF14985">
    <property type="entry name" value="TM140"/>
    <property type="match status" value="1"/>
</dbReference>
<dbReference type="PANTHER" id="PTHR16103">
    <property type="entry name" value="TRANSMEMBRANE PROTEIN 140"/>
    <property type="match status" value="1"/>
</dbReference>
<evidence type="ECO:0000313" key="2">
    <source>
        <dbReference type="Proteomes" id="UP000694553"/>
    </source>
</evidence>
<sequence length="190" mass="21418">VFSPAVLRDLQACKDLRRLWSSDTVGTLALMSYALLWEFGNLVNLPDKRIGFYNFCLWNDTAGELLCLGNEQLEEMGINLLQIAFATVCVYSCLVFIMFHLVYVLFMHYTGQREGWKMILIIPFSKIIILSGGLAMFLLQTSQWINLSDFTGGFLALLGTWALLLLQILTATGFLEKAEDFGAELQVCSH</sequence>
<dbReference type="OMA" id="FYALVWE"/>
<dbReference type="Ensembl" id="ENSCMUT00000012436.2">
    <property type="protein sequence ID" value="ENSCMUP00000011545.1"/>
    <property type="gene ID" value="ENSCMUG00000007326.2"/>
</dbReference>
<dbReference type="PANTHER" id="PTHR16103:SF0">
    <property type="entry name" value="TRANSMEMBRANE PROTEIN 140"/>
    <property type="match status" value="1"/>
</dbReference>
<dbReference type="Proteomes" id="UP000694553">
    <property type="component" value="Unassembled WGS sequence"/>
</dbReference>
<reference evidence="2" key="1">
    <citation type="submission" date="2019-10" db="EMBL/GenBank/DDBJ databases">
        <title>Corvus moneduloides (New Caledonian crow) genome, bCorMon1, primary haplotype.</title>
        <authorList>
            <person name="Rutz C."/>
            <person name="Fungtammasan C."/>
            <person name="Mountcastle J."/>
            <person name="Formenti G."/>
            <person name="Chow W."/>
            <person name="Howe K."/>
            <person name="Steele M.P."/>
            <person name="Fernandes J."/>
            <person name="Gilbert M.T.P."/>
            <person name="Fedrigo O."/>
            <person name="Jarvis E.D."/>
            <person name="Gemmell N."/>
        </authorList>
    </citation>
    <scope>NUCLEOTIDE SEQUENCE [LARGE SCALE GENOMIC DNA]</scope>
</reference>
<reference evidence="1" key="2">
    <citation type="submission" date="2025-08" db="UniProtKB">
        <authorList>
            <consortium name="Ensembl"/>
        </authorList>
    </citation>
    <scope>IDENTIFICATION</scope>
</reference>
<dbReference type="InterPro" id="IPR028038">
    <property type="entry name" value="TM140"/>
</dbReference>
<reference evidence="1" key="3">
    <citation type="submission" date="2025-09" db="UniProtKB">
        <authorList>
            <consortium name="Ensembl"/>
        </authorList>
    </citation>
    <scope>IDENTIFICATION</scope>
</reference>
<dbReference type="AlphaFoldDB" id="A0A8C3GXE1"/>
<keyword evidence="2" id="KW-1185">Reference proteome</keyword>
<organism evidence="1 2">
    <name type="scientific">Corvus moneduloides</name>
    <name type="common">New Caledonian crow</name>
    <dbReference type="NCBI Taxonomy" id="1196302"/>
    <lineage>
        <taxon>Eukaryota</taxon>
        <taxon>Metazoa</taxon>
        <taxon>Chordata</taxon>
        <taxon>Craniata</taxon>
        <taxon>Vertebrata</taxon>
        <taxon>Euteleostomi</taxon>
        <taxon>Archelosauria</taxon>
        <taxon>Archosauria</taxon>
        <taxon>Dinosauria</taxon>
        <taxon>Saurischia</taxon>
        <taxon>Theropoda</taxon>
        <taxon>Coelurosauria</taxon>
        <taxon>Aves</taxon>
        <taxon>Neognathae</taxon>
        <taxon>Neoaves</taxon>
        <taxon>Telluraves</taxon>
        <taxon>Australaves</taxon>
        <taxon>Passeriformes</taxon>
        <taxon>Corvoidea</taxon>
        <taxon>Corvidae</taxon>
        <taxon>Corvus</taxon>
    </lineage>
</organism>
<evidence type="ECO:0000313" key="1">
    <source>
        <dbReference type="Ensembl" id="ENSCMUP00000011545.1"/>
    </source>
</evidence>
<accession>A0A8C3GXE1</accession>